<protein>
    <submittedName>
        <fullName evidence="1">Uncharacterized protein</fullName>
    </submittedName>
</protein>
<dbReference type="Proteomes" id="UP000202031">
    <property type="component" value="Chromosome"/>
</dbReference>
<dbReference type="EMBL" id="CP015578">
    <property type="protein sequence ID" value="ARQ97325.1"/>
    <property type="molecule type" value="Genomic_DNA"/>
</dbReference>
<proteinExistence type="predicted"/>
<dbReference type="RefSeq" id="WP_100590542.1">
    <property type="nucleotide sequence ID" value="NZ_CP015578.1"/>
</dbReference>
<evidence type="ECO:0000313" key="1">
    <source>
        <dbReference type="EMBL" id="ARQ97325.1"/>
    </source>
</evidence>
<dbReference type="KEGG" id="clx:CLAN_0576"/>
<dbReference type="GeneID" id="46921050"/>
<evidence type="ECO:0000313" key="2">
    <source>
        <dbReference type="Proteomes" id="UP000202031"/>
    </source>
</evidence>
<name>A0A1X9SM70_9BACT</name>
<reference evidence="2" key="1">
    <citation type="journal article" date="2017" name="Genome Biol. Evol.">
        <title>Comparative Genomic Analysis Identifies a Campylobacter Clade Deficient in Selenium Metabolism.</title>
        <authorList>
            <person name="Miller W.G."/>
            <person name="Yee E."/>
            <person name="Lopes B.S."/>
            <person name="Chapman M.H."/>
            <person name="Huynh S."/>
            <person name="Bono J.L."/>
            <person name="Parker C.T."/>
            <person name="Strachan N.J.C."/>
            <person name="Forbes K.J."/>
        </authorList>
    </citation>
    <scope>NUCLEOTIDE SEQUENCE [LARGE SCALE GENOMIC DNA]</scope>
    <source>
        <strain evidence="2">NCTC 13004</strain>
    </source>
</reference>
<dbReference type="AlphaFoldDB" id="A0A1X9SM70"/>
<accession>A0A1X9SM70</accession>
<sequence>MRSFEIINHIVNDPKYKKLKAAKETREILKLLGLAKNRLIKFTYQKDGILFIAVLHPLAKSELNHDSTKFHIKNLLNKYIDNTPNTALTPIKSVVIFITKPKAFQESLEPKKPIFIERSDGNFKNNAQDRDIYALFEKLRESINANR</sequence>
<gene>
    <name evidence="1" type="ORF">CLAN_0576</name>
</gene>
<organism evidence="1 2">
    <name type="scientific">Campylobacter lanienae NCTC 13004</name>
    <dbReference type="NCBI Taxonomy" id="1031753"/>
    <lineage>
        <taxon>Bacteria</taxon>
        <taxon>Pseudomonadati</taxon>
        <taxon>Campylobacterota</taxon>
        <taxon>Epsilonproteobacteria</taxon>
        <taxon>Campylobacterales</taxon>
        <taxon>Campylobacteraceae</taxon>
        <taxon>Campylobacter</taxon>
    </lineage>
</organism>